<evidence type="ECO:0008006" key="5">
    <source>
        <dbReference type="Google" id="ProtNLM"/>
    </source>
</evidence>
<keyword evidence="4" id="KW-1185">Reference proteome</keyword>
<evidence type="ECO:0000313" key="3">
    <source>
        <dbReference type="EMBL" id="GID60416.1"/>
    </source>
</evidence>
<dbReference type="Gene3D" id="1.20.1250.20">
    <property type="entry name" value="MFS general substrate transporter like domains"/>
    <property type="match status" value="2"/>
</dbReference>
<sequence length="478" mass="47301">MSSPGVARFFLSAAVARLGVAMSGLAVMWAVYGVSGSFGLAGTAAGMFAAAEAIAGPQIARLVDRHGQRRVVPFTAGVFAVAASLLVVACARSAAAGILLPLAALVGTTVPPIGALSAARWRRVAGPDERVLTAGMSLDGAANDTAFLVGPVLVTGLSAVFLPWAGLGLAVALVVSGLAVLLTATGTEPEAGPATAPGITSEVGTAGVAGTGPAGLAGLIMDRRLIERRFLGLFAANLALGLFFGGIGVAIAGFAVAHGSGALTGAITGVAGAVSLVAGLVYGNLAKGNRPENGPTESGPAEGKPTRSDLVEGGPRESGLAEGRLTNGDLTNGDLARSGPGTVMAVASLVLTVGCALLALTPSVPVMFAGYAVVGGVVALVVIPGAVLVQQVTAREVATQAWTWINSASALGIATAAPLIGIVVQRNGWSSGFLVLSGLTAALPLSLLFLHNVRKGTNRGARKEADHDSRKGAAGVRR</sequence>
<organism evidence="3 4">
    <name type="scientific">Actinoplanes couchii</name>
    <dbReference type="NCBI Taxonomy" id="403638"/>
    <lineage>
        <taxon>Bacteria</taxon>
        <taxon>Bacillati</taxon>
        <taxon>Actinomycetota</taxon>
        <taxon>Actinomycetes</taxon>
        <taxon>Micromonosporales</taxon>
        <taxon>Micromonosporaceae</taxon>
        <taxon>Actinoplanes</taxon>
    </lineage>
</organism>
<feature type="transmembrane region" description="Helical" evidence="2">
    <location>
        <begin position="262"/>
        <end position="282"/>
    </location>
</feature>
<feature type="transmembrane region" description="Helical" evidence="2">
    <location>
        <begin position="38"/>
        <end position="59"/>
    </location>
</feature>
<feature type="transmembrane region" description="Helical" evidence="2">
    <location>
        <begin position="429"/>
        <end position="450"/>
    </location>
</feature>
<feature type="transmembrane region" description="Helical" evidence="2">
    <location>
        <begin position="71"/>
        <end position="89"/>
    </location>
</feature>
<accession>A0ABQ3XPH7</accession>
<dbReference type="EMBL" id="BOMG01000108">
    <property type="protein sequence ID" value="GID60416.1"/>
    <property type="molecule type" value="Genomic_DNA"/>
</dbReference>
<keyword evidence="2" id="KW-0812">Transmembrane</keyword>
<keyword evidence="2" id="KW-1133">Transmembrane helix</keyword>
<dbReference type="PANTHER" id="PTHR23542">
    <property type="match status" value="1"/>
</dbReference>
<name>A0ABQ3XPH7_9ACTN</name>
<reference evidence="3 4" key="1">
    <citation type="submission" date="2021-01" db="EMBL/GenBank/DDBJ databases">
        <title>Whole genome shotgun sequence of Actinoplanes couchii NBRC 106145.</title>
        <authorList>
            <person name="Komaki H."/>
            <person name="Tamura T."/>
        </authorList>
    </citation>
    <scope>NUCLEOTIDE SEQUENCE [LARGE SCALE GENOMIC DNA]</scope>
    <source>
        <strain evidence="3 4">NBRC 106145</strain>
    </source>
</reference>
<keyword evidence="2" id="KW-0472">Membrane</keyword>
<protein>
    <recommendedName>
        <fullName evidence="5">Major facilitator superfamily MFS_1</fullName>
    </recommendedName>
</protein>
<evidence type="ECO:0000256" key="2">
    <source>
        <dbReference type="SAM" id="Phobius"/>
    </source>
</evidence>
<feature type="compositionally biased region" description="Basic and acidic residues" evidence="1">
    <location>
        <begin position="461"/>
        <end position="471"/>
    </location>
</feature>
<feature type="region of interest" description="Disordered" evidence="1">
    <location>
        <begin position="288"/>
        <end position="333"/>
    </location>
</feature>
<dbReference type="RefSeq" id="WP_203807414.1">
    <property type="nucleotide sequence ID" value="NZ_BAAAQE010000112.1"/>
</dbReference>
<dbReference type="PANTHER" id="PTHR23542:SF1">
    <property type="entry name" value="MAJOR FACILITATOR SUPERFAMILY (MFS) PROFILE DOMAIN-CONTAINING PROTEIN"/>
    <property type="match status" value="1"/>
</dbReference>
<feature type="transmembrane region" description="Helical" evidence="2">
    <location>
        <begin position="366"/>
        <end position="389"/>
    </location>
</feature>
<comment type="caution">
    <text evidence="3">The sequence shown here is derived from an EMBL/GenBank/DDBJ whole genome shotgun (WGS) entry which is preliminary data.</text>
</comment>
<evidence type="ECO:0000313" key="4">
    <source>
        <dbReference type="Proteomes" id="UP000612282"/>
    </source>
</evidence>
<dbReference type="Pfam" id="PF07690">
    <property type="entry name" value="MFS_1"/>
    <property type="match status" value="2"/>
</dbReference>
<feature type="transmembrane region" description="Helical" evidence="2">
    <location>
        <begin position="401"/>
        <end position="423"/>
    </location>
</feature>
<dbReference type="InterPro" id="IPR011701">
    <property type="entry name" value="MFS"/>
</dbReference>
<dbReference type="Proteomes" id="UP000612282">
    <property type="component" value="Unassembled WGS sequence"/>
</dbReference>
<feature type="region of interest" description="Disordered" evidence="1">
    <location>
        <begin position="459"/>
        <end position="478"/>
    </location>
</feature>
<feature type="transmembrane region" description="Helical" evidence="2">
    <location>
        <begin position="160"/>
        <end position="182"/>
    </location>
</feature>
<feature type="transmembrane region" description="Helical" evidence="2">
    <location>
        <begin position="342"/>
        <end position="360"/>
    </location>
</feature>
<proteinExistence type="predicted"/>
<dbReference type="SUPFAM" id="SSF103473">
    <property type="entry name" value="MFS general substrate transporter"/>
    <property type="match status" value="1"/>
</dbReference>
<dbReference type="InterPro" id="IPR036259">
    <property type="entry name" value="MFS_trans_sf"/>
</dbReference>
<feature type="transmembrane region" description="Helical" evidence="2">
    <location>
        <begin position="230"/>
        <end position="256"/>
    </location>
</feature>
<feature type="transmembrane region" description="Helical" evidence="2">
    <location>
        <begin position="9"/>
        <end position="32"/>
    </location>
</feature>
<gene>
    <name evidence="3" type="ORF">Aco03nite_088200</name>
</gene>
<feature type="transmembrane region" description="Helical" evidence="2">
    <location>
        <begin position="95"/>
        <end position="119"/>
    </location>
</feature>
<evidence type="ECO:0000256" key="1">
    <source>
        <dbReference type="SAM" id="MobiDB-lite"/>
    </source>
</evidence>